<dbReference type="VEuPathDB" id="VectorBase:CPIJ003111"/>
<dbReference type="STRING" id="7176.B0W713"/>
<dbReference type="PANTHER" id="PTHR11211:SF3">
    <property type="entry name" value="HOMEOBOX PROTEIN MOHAWK"/>
    <property type="match status" value="1"/>
</dbReference>
<dbReference type="CDD" id="cd00086">
    <property type="entry name" value="homeodomain"/>
    <property type="match status" value="1"/>
</dbReference>
<dbReference type="GO" id="GO:0007517">
    <property type="term" value="P:muscle organ development"/>
    <property type="evidence" value="ECO:0007669"/>
    <property type="project" value="TreeGrafter"/>
</dbReference>
<feature type="DNA-binding region" description="Homeobox" evidence="6">
    <location>
        <begin position="24"/>
        <end position="86"/>
    </location>
</feature>
<dbReference type="GO" id="GO:0005634">
    <property type="term" value="C:nucleus"/>
    <property type="evidence" value="ECO:0007669"/>
    <property type="project" value="UniProtKB-SubCell"/>
</dbReference>
<dbReference type="VEuPathDB" id="VectorBase:CQUJHB005234"/>
<dbReference type="InterPro" id="IPR009057">
    <property type="entry name" value="Homeodomain-like_sf"/>
</dbReference>
<feature type="region of interest" description="Disordered" evidence="7">
    <location>
        <begin position="1"/>
        <end position="26"/>
    </location>
</feature>
<name>B0W713_CULQU</name>
<keyword evidence="5 6" id="KW-0539">Nucleus</keyword>
<dbReference type="FunCoup" id="B0W713">
    <property type="interactions" value="385"/>
</dbReference>
<dbReference type="EnsemblMetazoa" id="CPIJ003111-RA">
    <property type="protein sequence ID" value="CPIJ003111-PA"/>
    <property type="gene ID" value="CPIJ003111"/>
</dbReference>
<dbReference type="HOGENOM" id="CLU_043602_0_0_1"/>
<proteinExistence type="inferred from homology"/>
<keyword evidence="3 6" id="KW-0238">DNA-binding</keyword>
<evidence type="ECO:0000256" key="6">
    <source>
        <dbReference type="PROSITE-ProRule" id="PRU00108"/>
    </source>
</evidence>
<evidence type="ECO:0000256" key="4">
    <source>
        <dbReference type="ARBA" id="ARBA00023155"/>
    </source>
</evidence>
<evidence type="ECO:0000256" key="3">
    <source>
        <dbReference type="ARBA" id="ARBA00023125"/>
    </source>
</evidence>
<dbReference type="InterPro" id="IPR001356">
    <property type="entry name" value="HD"/>
</dbReference>
<dbReference type="KEGG" id="cqu:CpipJ_CPIJ003111"/>
<dbReference type="PANTHER" id="PTHR11211">
    <property type="entry name" value="IROQUOIS-CLASS HOMEODOMAIN PROTEIN IRX"/>
    <property type="match status" value="1"/>
</dbReference>
<evidence type="ECO:0000259" key="8">
    <source>
        <dbReference type="PROSITE" id="PS50071"/>
    </source>
</evidence>
<protein>
    <recommendedName>
        <fullName evidence="8">Homeobox domain-containing protein</fullName>
    </recommendedName>
</protein>
<dbReference type="Proteomes" id="UP000002320">
    <property type="component" value="Unassembled WGS sequence"/>
</dbReference>
<dbReference type="GO" id="GO:0000978">
    <property type="term" value="F:RNA polymerase II cis-regulatory region sequence-specific DNA binding"/>
    <property type="evidence" value="ECO:0007669"/>
    <property type="project" value="TreeGrafter"/>
</dbReference>
<dbReference type="Pfam" id="PF05920">
    <property type="entry name" value="Homeobox_KN"/>
    <property type="match status" value="1"/>
</dbReference>
<comment type="similarity">
    <text evidence="2">Belongs to the TALE/IRO homeobox family.</text>
</comment>
<dbReference type="SMART" id="SM00389">
    <property type="entry name" value="HOX"/>
    <property type="match status" value="1"/>
</dbReference>
<dbReference type="eggNOG" id="KOG0773">
    <property type="taxonomic scope" value="Eukaryota"/>
</dbReference>
<dbReference type="OMA" id="KQLACET"/>
<keyword evidence="4 6" id="KW-0371">Homeobox</keyword>
<evidence type="ECO:0000313" key="11">
    <source>
        <dbReference type="Proteomes" id="UP000002320"/>
    </source>
</evidence>
<evidence type="ECO:0000313" key="10">
    <source>
        <dbReference type="EnsemblMetazoa" id="CPIJ003111-PA"/>
    </source>
</evidence>
<accession>B0W713</accession>
<evidence type="ECO:0000256" key="2">
    <source>
        <dbReference type="ARBA" id="ARBA00008446"/>
    </source>
</evidence>
<sequence length="230" mass="26511">MEKPSRPVRNRKRSRKAWPPGDTHRPIKRLFTPEIKRMLKDWLVRRRENPYPNREEKKQLACETGLTYTQICNWFANWRRKLKNSGHDPVKKTWGNLIKNYNDNAKGNVEQFSICSSDSIWGEYITSTTGECTPVDFNANTSSIIEASFPNAYRAENGTYYLTPSTTVSPAVNYRSTNKYKSSIMEKYLPQGPSGLSCELRGPPSLSKWLESTAKFTPSKNNYIDWDQPG</sequence>
<dbReference type="GO" id="GO:0000981">
    <property type="term" value="F:DNA-binding transcription factor activity, RNA polymerase II-specific"/>
    <property type="evidence" value="ECO:0007669"/>
    <property type="project" value="TreeGrafter"/>
</dbReference>
<evidence type="ECO:0000256" key="5">
    <source>
        <dbReference type="ARBA" id="ARBA00023242"/>
    </source>
</evidence>
<reference evidence="9" key="1">
    <citation type="submission" date="2007-03" db="EMBL/GenBank/DDBJ databases">
        <title>Annotation of Culex pipiens quinquefasciatus.</title>
        <authorList>
            <consortium name="The Broad Institute Genome Sequencing Platform"/>
            <person name="Atkinson P.W."/>
            <person name="Hemingway J."/>
            <person name="Christensen B.M."/>
            <person name="Higgs S."/>
            <person name="Kodira C."/>
            <person name="Hannick L."/>
            <person name="Megy K."/>
            <person name="O'Leary S."/>
            <person name="Pearson M."/>
            <person name="Haas B.J."/>
            <person name="Mauceli E."/>
            <person name="Wortman J.R."/>
            <person name="Lee N.H."/>
            <person name="Guigo R."/>
            <person name="Stanke M."/>
            <person name="Alvarado L."/>
            <person name="Amedeo P."/>
            <person name="Antoine C.H."/>
            <person name="Arensburger P."/>
            <person name="Bidwell S.L."/>
            <person name="Crawford M."/>
            <person name="Camaro F."/>
            <person name="Devon K."/>
            <person name="Engels R."/>
            <person name="Hammond M."/>
            <person name="Howarth C."/>
            <person name="Koehrsen M."/>
            <person name="Lawson D."/>
            <person name="Montgomery P."/>
            <person name="Nene V."/>
            <person name="Nusbaum C."/>
            <person name="Puiu D."/>
            <person name="Romero-Severson J."/>
            <person name="Severson D.W."/>
            <person name="Shumway M."/>
            <person name="Sisk P."/>
            <person name="Stolte C."/>
            <person name="Zeng Q."/>
            <person name="Eisenstadt E."/>
            <person name="Fraser-Liggett C."/>
            <person name="Strausberg R."/>
            <person name="Galagan J."/>
            <person name="Birren B."/>
            <person name="Collins F.H."/>
        </authorList>
    </citation>
    <scope>NUCLEOTIDE SEQUENCE [LARGE SCALE GENOMIC DNA]</scope>
    <source>
        <strain evidence="9">JHB</strain>
    </source>
</reference>
<dbReference type="GO" id="GO:0009887">
    <property type="term" value="P:animal organ morphogenesis"/>
    <property type="evidence" value="ECO:0007669"/>
    <property type="project" value="UniProtKB-ARBA"/>
</dbReference>
<feature type="domain" description="Homeobox" evidence="8">
    <location>
        <begin position="22"/>
        <end position="85"/>
    </location>
</feature>
<feature type="compositionally biased region" description="Basic residues" evidence="7">
    <location>
        <begin position="1"/>
        <end position="16"/>
    </location>
</feature>
<dbReference type="SUPFAM" id="SSF46689">
    <property type="entry name" value="Homeodomain-like"/>
    <property type="match status" value="1"/>
</dbReference>
<dbReference type="AlphaFoldDB" id="B0W713"/>
<dbReference type="PROSITE" id="PS50071">
    <property type="entry name" value="HOMEOBOX_2"/>
    <property type="match status" value="1"/>
</dbReference>
<dbReference type="Gene3D" id="1.10.10.60">
    <property type="entry name" value="Homeodomain-like"/>
    <property type="match status" value="1"/>
</dbReference>
<dbReference type="GO" id="GO:0048646">
    <property type="term" value="P:anatomical structure formation involved in morphogenesis"/>
    <property type="evidence" value="ECO:0007669"/>
    <property type="project" value="UniProtKB-ARBA"/>
</dbReference>
<dbReference type="InParanoid" id="B0W713"/>
<reference evidence="10" key="2">
    <citation type="submission" date="2021-02" db="UniProtKB">
        <authorList>
            <consortium name="EnsemblMetazoa"/>
        </authorList>
    </citation>
    <scope>IDENTIFICATION</scope>
    <source>
        <strain evidence="10">JHB</strain>
    </source>
</reference>
<evidence type="ECO:0000313" key="9">
    <source>
        <dbReference type="EMBL" id="EDS37287.1"/>
    </source>
</evidence>
<evidence type="ECO:0000256" key="1">
    <source>
        <dbReference type="ARBA" id="ARBA00004123"/>
    </source>
</evidence>
<evidence type="ECO:0000256" key="7">
    <source>
        <dbReference type="SAM" id="MobiDB-lite"/>
    </source>
</evidence>
<dbReference type="EMBL" id="DS231851">
    <property type="protein sequence ID" value="EDS37287.1"/>
    <property type="molecule type" value="Genomic_DNA"/>
</dbReference>
<dbReference type="GO" id="GO:0001654">
    <property type="term" value="P:eye development"/>
    <property type="evidence" value="ECO:0007669"/>
    <property type="project" value="UniProtKB-ARBA"/>
</dbReference>
<comment type="subcellular location">
    <subcellularLocation>
        <location evidence="1 6">Nucleus</location>
    </subcellularLocation>
</comment>
<organism>
    <name type="scientific">Culex quinquefasciatus</name>
    <name type="common">Southern house mosquito</name>
    <name type="synonym">Culex pungens</name>
    <dbReference type="NCBI Taxonomy" id="7176"/>
    <lineage>
        <taxon>Eukaryota</taxon>
        <taxon>Metazoa</taxon>
        <taxon>Ecdysozoa</taxon>
        <taxon>Arthropoda</taxon>
        <taxon>Hexapoda</taxon>
        <taxon>Insecta</taxon>
        <taxon>Pterygota</taxon>
        <taxon>Neoptera</taxon>
        <taxon>Endopterygota</taxon>
        <taxon>Diptera</taxon>
        <taxon>Nematocera</taxon>
        <taxon>Culicoidea</taxon>
        <taxon>Culicidae</taxon>
        <taxon>Culicinae</taxon>
        <taxon>Culicini</taxon>
        <taxon>Culex</taxon>
        <taxon>Culex</taxon>
    </lineage>
</organism>
<dbReference type="GO" id="GO:0048468">
    <property type="term" value="P:cell development"/>
    <property type="evidence" value="ECO:0007669"/>
    <property type="project" value="TreeGrafter"/>
</dbReference>
<dbReference type="InterPro" id="IPR008422">
    <property type="entry name" value="KN_HD"/>
</dbReference>
<gene>
    <name evidence="10" type="primary">6034131</name>
    <name evidence="9" type="ORF">CpipJ_CPIJ003111</name>
</gene>
<dbReference type="OrthoDB" id="21495at2759"/>
<keyword evidence="11" id="KW-1185">Reference proteome</keyword>